<keyword evidence="8 20" id="KW-0732">Signal</keyword>
<comment type="catalytic activity">
    <reaction evidence="16">
        <text>L-threonyl-[protein] + ATP = O-phospho-L-threonyl-[protein] + ADP + H(+)</text>
        <dbReference type="Rhea" id="RHEA:46608"/>
        <dbReference type="Rhea" id="RHEA-COMP:11060"/>
        <dbReference type="Rhea" id="RHEA-COMP:11605"/>
        <dbReference type="ChEBI" id="CHEBI:15378"/>
        <dbReference type="ChEBI" id="CHEBI:30013"/>
        <dbReference type="ChEBI" id="CHEBI:30616"/>
        <dbReference type="ChEBI" id="CHEBI:61977"/>
        <dbReference type="ChEBI" id="CHEBI:456216"/>
        <dbReference type="EC" id="2.7.11.1"/>
    </reaction>
</comment>
<sequence length="644" mass="71231">MGNLLMLQQFLLLMILSTVDSLSASTPRLRNTSLCRINFGFVHELSWDSRLCQENTTIPSQQCCQALLSLFGVGLSQHLKETSQFHLPDLRTSTDCVDDFQAELTSLSLSRVIASTCFGSPQRFVISPRVCAGIQTKQDWIDKLGSSTQLDSSCRDDLSDSMICDACLKASLRVQNELVSIDKNTSHSTDCFYFAVLYAGGIVNLLGPESTSTAGCIFALPMLPTSASTVRHHLILVFALISAGVAVVVICFLLGLYFWWDEIANKKRESGLASGLDLEEERSPRIHLRPNTGSIWFKLDELKRATNNFSTKNLIGRGGFGIVYKGILSDGALVAVKNLIESNFQGDREFVNEVEIISNLRHRNLVSLRGCCVVNNDDYDLGEEQKQKYLVYDYMPNGNLDDHLFLSKNEKSTLSWPQRKNIILDVAKGLAYLHYGVNPAIYHRDIKATNILLDAEMRARVADFGHAKQIKEGQSHLTTRVAGTHGYLAPEYALYGQLTEKSDVYSFGMVVLEIISGRKALDLSSSDTSGPVLVTDWAWQLVKSGRIEEVLDASLLNSEDPNYTNPKGIMERFVLVGILCAHVMVALRPTILDALKMLEGDIEVPTIPDRPLPLGHLPAFSNNTTFSLSPSLSGLQVNNGVLLR</sequence>
<dbReference type="InterPro" id="IPR011009">
    <property type="entry name" value="Kinase-like_dom_sf"/>
</dbReference>
<evidence type="ECO:0000256" key="8">
    <source>
        <dbReference type="ARBA" id="ARBA00022729"/>
    </source>
</evidence>
<evidence type="ECO:0000256" key="18">
    <source>
        <dbReference type="PROSITE-ProRule" id="PRU10141"/>
    </source>
</evidence>
<keyword evidence="9 18" id="KW-0547">Nucleotide-binding</keyword>
<dbReference type="PANTHER" id="PTHR47989:SF58">
    <property type="entry name" value="PROTEIN KINASE DOMAIN-CONTAINING PROTEIN"/>
    <property type="match status" value="1"/>
</dbReference>
<dbReference type="FunFam" id="1.10.510.10:FF:000287">
    <property type="entry name" value="probable LRR receptor-like serine/threonine-protein kinase RKF3"/>
    <property type="match status" value="1"/>
</dbReference>
<keyword evidence="11 18" id="KW-0067">ATP-binding</keyword>
<dbReference type="Pfam" id="PF19160">
    <property type="entry name" value="SPARK"/>
    <property type="match status" value="1"/>
</dbReference>
<evidence type="ECO:0000256" key="9">
    <source>
        <dbReference type="ARBA" id="ARBA00022741"/>
    </source>
</evidence>
<evidence type="ECO:0000256" key="6">
    <source>
        <dbReference type="ARBA" id="ARBA00022679"/>
    </source>
</evidence>
<dbReference type="GO" id="GO:0005886">
    <property type="term" value="C:plasma membrane"/>
    <property type="evidence" value="ECO:0007669"/>
    <property type="project" value="UniProtKB-SubCell"/>
</dbReference>
<evidence type="ECO:0000256" key="3">
    <source>
        <dbReference type="ARBA" id="ARBA00012513"/>
    </source>
</evidence>
<keyword evidence="6" id="KW-0808">Transferase</keyword>
<feature type="signal peptide" evidence="20">
    <location>
        <begin position="1"/>
        <end position="21"/>
    </location>
</feature>
<feature type="chain" id="PRO_5043052108" description="non-specific serine/threonine protein kinase" evidence="20">
    <location>
        <begin position="22"/>
        <end position="644"/>
    </location>
</feature>
<dbReference type="InterPro" id="IPR043891">
    <property type="entry name" value="SPARK"/>
</dbReference>
<dbReference type="PROSITE" id="PS00107">
    <property type="entry name" value="PROTEIN_KINASE_ATP"/>
    <property type="match status" value="1"/>
</dbReference>
<dbReference type="EC" id="2.7.11.1" evidence="3"/>
<keyword evidence="4" id="KW-1003">Cell membrane</keyword>
<dbReference type="InterPro" id="IPR017441">
    <property type="entry name" value="Protein_kinase_ATP_BS"/>
</dbReference>
<dbReference type="CDD" id="cd14066">
    <property type="entry name" value="STKc_IRAK"/>
    <property type="match status" value="1"/>
</dbReference>
<dbReference type="InterPro" id="IPR008271">
    <property type="entry name" value="Ser/Thr_kinase_AS"/>
</dbReference>
<evidence type="ECO:0000256" key="11">
    <source>
        <dbReference type="ARBA" id="ARBA00022840"/>
    </source>
</evidence>
<keyword evidence="23" id="KW-1185">Reference proteome</keyword>
<dbReference type="Gene3D" id="1.10.510.10">
    <property type="entry name" value="Transferase(Phosphotransferase) domain 1"/>
    <property type="match status" value="1"/>
</dbReference>
<proteinExistence type="predicted"/>
<feature type="binding site" evidence="18">
    <location>
        <position position="337"/>
    </location>
    <ligand>
        <name>ATP</name>
        <dbReference type="ChEBI" id="CHEBI:30616"/>
    </ligand>
</feature>
<evidence type="ECO:0000256" key="1">
    <source>
        <dbReference type="ARBA" id="ARBA00004162"/>
    </source>
</evidence>
<keyword evidence="15" id="KW-0325">Glycoprotein</keyword>
<dbReference type="PROSITE" id="PS00108">
    <property type="entry name" value="PROTEIN_KINASE_ST"/>
    <property type="match status" value="1"/>
</dbReference>
<organism evidence="22 23">
    <name type="scientific">Stephania japonica</name>
    <dbReference type="NCBI Taxonomy" id="461633"/>
    <lineage>
        <taxon>Eukaryota</taxon>
        <taxon>Viridiplantae</taxon>
        <taxon>Streptophyta</taxon>
        <taxon>Embryophyta</taxon>
        <taxon>Tracheophyta</taxon>
        <taxon>Spermatophyta</taxon>
        <taxon>Magnoliopsida</taxon>
        <taxon>Ranunculales</taxon>
        <taxon>Menispermaceae</taxon>
        <taxon>Menispermoideae</taxon>
        <taxon>Cissampelideae</taxon>
        <taxon>Stephania</taxon>
    </lineage>
</organism>
<evidence type="ECO:0000256" key="13">
    <source>
        <dbReference type="ARBA" id="ARBA00023136"/>
    </source>
</evidence>
<dbReference type="Gene3D" id="3.30.200.20">
    <property type="entry name" value="Phosphorylase Kinase, domain 1"/>
    <property type="match status" value="1"/>
</dbReference>
<evidence type="ECO:0000313" key="22">
    <source>
        <dbReference type="EMBL" id="KAK9110236.1"/>
    </source>
</evidence>
<evidence type="ECO:0000256" key="14">
    <source>
        <dbReference type="ARBA" id="ARBA00023170"/>
    </source>
</evidence>
<dbReference type="AlphaFoldDB" id="A0AAP0I8H7"/>
<feature type="transmembrane region" description="Helical" evidence="19">
    <location>
        <begin position="573"/>
        <end position="591"/>
    </location>
</feature>
<evidence type="ECO:0000256" key="7">
    <source>
        <dbReference type="ARBA" id="ARBA00022692"/>
    </source>
</evidence>
<comment type="caution">
    <text evidence="22">The sequence shown here is derived from an EMBL/GenBank/DDBJ whole genome shotgun (WGS) entry which is preliminary data.</text>
</comment>
<gene>
    <name evidence="22" type="ORF">Sjap_018296</name>
</gene>
<comment type="subcellular location">
    <subcellularLocation>
        <location evidence="1">Cell membrane</location>
        <topology evidence="1">Single-pass membrane protein</topology>
    </subcellularLocation>
    <subcellularLocation>
        <location evidence="2">Membrane</location>
        <topology evidence="2">Single-pass type I membrane protein</topology>
    </subcellularLocation>
</comment>
<comment type="catalytic activity">
    <reaction evidence="17">
        <text>L-seryl-[protein] + ATP = O-phospho-L-seryl-[protein] + ADP + H(+)</text>
        <dbReference type="Rhea" id="RHEA:17989"/>
        <dbReference type="Rhea" id="RHEA-COMP:9863"/>
        <dbReference type="Rhea" id="RHEA-COMP:11604"/>
        <dbReference type="ChEBI" id="CHEBI:15378"/>
        <dbReference type="ChEBI" id="CHEBI:29999"/>
        <dbReference type="ChEBI" id="CHEBI:30616"/>
        <dbReference type="ChEBI" id="CHEBI:83421"/>
        <dbReference type="ChEBI" id="CHEBI:456216"/>
        <dbReference type="EC" id="2.7.11.1"/>
    </reaction>
</comment>
<keyword evidence="5" id="KW-0723">Serine/threonine-protein kinase</keyword>
<keyword evidence="12 19" id="KW-1133">Transmembrane helix</keyword>
<evidence type="ECO:0000256" key="20">
    <source>
        <dbReference type="SAM" id="SignalP"/>
    </source>
</evidence>
<keyword evidence="7 19" id="KW-0812">Transmembrane</keyword>
<evidence type="ECO:0000256" key="2">
    <source>
        <dbReference type="ARBA" id="ARBA00004479"/>
    </source>
</evidence>
<evidence type="ECO:0000259" key="21">
    <source>
        <dbReference type="PROSITE" id="PS50011"/>
    </source>
</evidence>
<evidence type="ECO:0000256" key="15">
    <source>
        <dbReference type="ARBA" id="ARBA00023180"/>
    </source>
</evidence>
<name>A0AAP0I8H7_9MAGN</name>
<evidence type="ECO:0000313" key="23">
    <source>
        <dbReference type="Proteomes" id="UP001417504"/>
    </source>
</evidence>
<evidence type="ECO:0000256" key="19">
    <source>
        <dbReference type="SAM" id="Phobius"/>
    </source>
</evidence>
<evidence type="ECO:0000256" key="4">
    <source>
        <dbReference type="ARBA" id="ARBA00022475"/>
    </source>
</evidence>
<dbReference type="PANTHER" id="PTHR47989">
    <property type="entry name" value="OS01G0750732 PROTEIN"/>
    <property type="match status" value="1"/>
</dbReference>
<evidence type="ECO:0000256" key="16">
    <source>
        <dbReference type="ARBA" id="ARBA00047899"/>
    </source>
</evidence>
<dbReference type="Pfam" id="PF00069">
    <property type="entry name" value="Pkinase"/>
    <property type="match status" value="1"/>
</dbReference>
<feature type="transmembrane region" description="Helical" evidence="19">
    <location>
        <begin position="234"/>
        <end position="260"/>
    </location>
</feature>
<dbReference type="InterPro" id="IPR000719">
    <property type="entry name" value="Prot_kinase_dom"/>
</dbReference>
<evidence type="ECO:0000256" key="5">
    <source>
        <dbReference type="ARBA" id="ARBA00022527"/>
    </source>
</evidence>
<keyword evidence="14" id="KW-0675">Receptor</keyword>
<evidence type="ECO:0000256" key="12">
    <source>
        <dbReference type="ARBA" id="ARBA00022989"/>
    </source>
</evidence>
<evidence type="ECO:0000256" key="17">
    <source>
        <dbReference type="ARBA" id="ARBA00048679"/>
    </source>
</evidence>
<dbReference type="FunFam" id="3.30.200.20:FF:000542">
    <property type="entry name" value="Receptor-like serine/threonine-protein kinase At4g25390"/>
    <property type="match status" value="1"/>
</dbReference>
<dbReference type="SMART" id="SM00220">
    <property type="entry name" value="S_TKc"/>
    <property type="match status" value="1"/>
</dbReference>
<dbReference type="GO" id="GO:0005524">
    <property type="term" value="F:ATP binding"/>
    <property type="evidence" value="ECO:0007669"/>
    <property type="project" value="UniProtKB-UniRule"/>
</dbReference>
<dbReference type="SUPFAM" id="SSF56112">
    <property type="entry name" value="Protein kinase-like (PK-like)"/>
    <property type="match status" value="1"/>
</dbReference>
<feature type="domain" description="Protein kinase" evidence="21">
    <location>
        <begin position="309"/>
        <end position="574"/>
    </location>
</feature>
<reference evidence="22 23" key="1">
    <citation type="submission" date="2024-01" db="EMBL/GenBank/DDBJ databases">
        <title>Genome assemblies of Stephania.</title>
        <authorList>
            <person name="Yang L."/>
        </authorList>
    </citation>
    <scope>NUCLEOTIDE SEQUENCE [LARGE SCALE GENOMIC DNA]</scope>
    <source>
        <strain evidence="22">QJT</strain>
        <tissue evidence="22">Leaf</tissue>
    </source>
</reference>
<keyword evidence="13 19" id="KW-0472">Membrane</keyword>
<dbReference type="Proteomes" id="UP001417504">
    <property type="component" value="Unassembled WGS sequence"/>
</dbReference>
<dbReference type="EMBL" id="JBBNAE010000007">
    <property type="protein sequence ID" value="KAK9110236.1"/>
    <property type="molecule type" value="Genomic_DNA"/>
</dbReference>
<protein>
    <recommendedName>
        <fullName evidence="3">non-specific serine/threonine protein kinase</fullName>
        <ecNumber evidence="3">2.7.11.1</ecNumber>
    </recommendedName>
</protein>
<dbReference type="PROSITE" id="PS50011">
    <property type="entry name" value="PROTEIN_KINASE_DOM"/>
    <property type="match status" value="1"/>
</dbReference>
<keyword evidence="10" id="KW-0418">Kinase</keyword>
<evidence type="ECO:0000256" key="10">
    <source>
        <dbReference type="ARBA" id="ARBA00022777"/>
    </source>
</evidence>
<dbReference type="GO" id="GO:0004674">
    <property type="term" value="F:protein serine/threonine kinase activity"/>
    <property type="evidence" value="ECO:0007669"/>
    <property type="project" value="UniProtKB-KW"/>
</dbReference>
<accession>A0AAP0I8H7</accession>